<gene>
    <name evidence="1" type="ORF">GO608_09150</name>
</gene>
<dbReference type="Pfam" id="PF11964">
    <property type="entry name" value="SpoIIAA-like"/>
    <property type="match status" value="1"/>
</dbReference>
<keyword evidence="2" id="KW-1185">Reference proteome</keyword>
<reference evidence="1" key="1">
    <citation type="submission" date="2019-12" db="EMBL/GenBank/DDBJ databases">
        <title>Comparative genomics gives insights into the taxonomy of the Azoarcus-Aromatoleum group and reveals separate origins of nif in the plant-associated Azoarcus and non-plant-associated Aromatoleum sub-groups.</title>
        <authorList>
            <person name="Lafos M."/>
            <person name="Maluk M."/>
            <person name="Batista M."/>
            <person name="Junghare M."/>
            <person name="Carmona M."/>
            <person name="Faoro H."/>
            <person name="Cruz L.M."/>
            <person name="Battistoni F."/>
            <person name="De Souza E."/>
            <person name="Pedrosa F."/>
            <person name="Chen W.-M."/>
            <person name="Poole P.S."/>
            <person name="Dixon R.A."/>
            <person name="James E.K."/>
        </authorList>
    </citation>
    <scope>NUCLEOTIDE SEQUENCE</scope>
    <source>
        <strain evidence="1">U120</strain>
    </source>
</reference>
<protein>
    <submittedName>
        <fullName evidence="1">STAS/SEC14 domain-containing protein</fullName>
    </submittedName>
</protein>
<dbReference type="SUPFAM" id="SSF52091">
    <property type="entry name" value="SpoIIaa-like"/>
    <property type="match status" value="1"/>
</dbReference>
<organism evidence="1 2">
    <name type="scientific">Aromatoleum buckelii</name>
    <dbReference type="NCBI Taxonomy" id="200254"/>
    <lineage>
        <taxon>Bacteria</taxon>
        <taxon>Pseudomonadati</taxon>
        <taxon>Pseudomonadota</taxon>
        <taxon>Betaproteobacteria</taxon>
        <taxon>Rhodocyclales</taxon>
        <taxon>Rhodocyclaceae</taxon>
        <taxon>Aromatoleum</taxon>
    </lineage>
</organism>
<dbReference type="RefSeq" id="WP_169198758.1">
    <property type="nucleotide sequence ID" value="NZ_WTVH02000009.1"/>
</dbReference>
<dbReference type="InterPro" id="IPR036513">
    <property type="entry name" value="STAS_dom_sf"/>
</dbReference>
<dbReference type="Proteomes" id="UP000601990">
    <property type="component" value="Unassembled WGS sequence"/>
</dbReference>
<dbReference type="EMBL" id="WTVH01000014">
    <property type="protein sequence ID" value="NMF93490.1"/>
    <property type="molecule type" value="Genomic_DNA"/>
</dbReference>
<sequence>MITTDHQPNLVSVAVFGEFTLADYKEFEEIVNYKVQFEGPVNLLFDLRQMAGFTLDVAWEEIKFSRRHARDFGRIAVLTEDQWLTWSAWISQLFVEAEVLVFADETEARSWLEAAAEPAQ</sequence>
<dbReference type="InterPro" id="IPR038396">
    <property type="entry name" value="SpoIIAA-like_sf"/>
</dbReference>
<dbReference type="InterPro" id="IPR021866">
    <property type="entry name" value="SpoIIAA-like"/>
</dbReference>
<dbReference type="Gene3D" id="3.40.50.10600">
    <property type="entry name" value="SpoIIaa-like domains"/>
    <property type="match status" value="1"/>
</dbReference>
<evidence type="ECO:0000313" key="1">
    <source>
        <dbReference type="EMBL" id="NMF93490.1"/>
    </source>
</evidence>
<comment type="caution">
    <text evidence="1">The sequence shown here is derived from an EMBL/GenBank/DDBJ whole genome shotgun (WGS) entry which is preliminary data.</text>
</comment>
<proteinExistence type="predicted"/>
<accession>A0ABX1N2J8</accession>
<name>A0ABX1N2J8_9RHOO</name>
<evidence type="ECO:0000313" key="2">
    <source>
        <dbReference type="Proteomes" id="UP000601990"/>
    </source>
</evidence>